<accession>A0A2N5V1W5</accession>
<organism evidence="2 3">
    <name type="scientific">Puccinia coronata f. sp. avenae</name>
    <dbReference type="NCBI Taxonomy" id="200324"/>
    <lineage>
        <taxon>Eukaryota</taxon>
        <taxon>Fungi</taxon>
        <taxon>Dikarya</taxon>
        <taxon>Basidiomycota</taxon>
        <taxon>Pucciniomycotina</taxon>
        <taxon>Pucciniomycetes</taxon>
        <taxon>Pucciniales</taxon>
        <taxon>Pucciniaceae</taxon>
        <taxon>Puccinia</taxon>
    </lineage>
</organism>
<reference evidence="2 3" key="1">
    <citation type="submission" date="2017-11" db="EMBL/GenBank/DDBJ databases">
        <title>De novo assembly and phasing of dikaryotic genomes from two isolates of Puccinia coronata f. sp. avenae, the causal agent of oat crown rust.</title>
        <authorList>
            <person name="Miller M.E."/>
            <person name="Zhang Y."/>
            <person name="Omidvar V."/>
            <person name="Sperschneider J."/>
            <person name="Schwessinger B."/>
            <person name="Raley C."/>
            <person name="Palmer J.M."/>
            <person name="Garnica D."/>
            <person name="Upadhyaya N."/>
            <person name="Rathjen J."/>
            <person name="Taylor J.M."/>
            <person name="Park R.F."/>
            <person name="Dodds P.N."/>
            <person name="Hirsch C.D."/>
            <person name="Kianian S.F."/>
            <person name="Figueroa M."/>
        </authorList>
    </citation>
    <scope>NUCLEOTIDE SEQUENCE [LARGE SCALE GENOMIC DNA]</scope>
    <source>
        <strain evidence="2">12SD80</strain>
    </source>
</reference>
<sequence length="51" mass="5783">MVPSISSKSSESNKSYDPSNQPDLSPSSKRECSKRECSKRECSKRECSKRK</sequence>
<evidence type="ECO:0000313" key="3">
    <source>
        <dbReference type="Proteomes" id="UP000235392"/>
    </source>
</evidence>
<dbReference type="AlphaFoldDB" id="A0A2N5V1W5"/>
<gene>
    <name evidence="2" type="ORF">PCASD_06481</name>
</gene>
<evidence type="ECO:0000256" key="1">
    <source>
        <dbReference type="SAM" id="MobiDB-lite"/>
    </source>
</evidence>
<evidence type="ECO:0000313" key="2">
    <source>
        <dbReference type="EMBL" id="PLW43974.1"/>
    </source>
</evidence>
<dbReference type="Proteomes" id="UP000235392">
    <property type="component" value="Unassembled WGS sequence"/>
</dbReference>
<dbReference type="EMBL" id="PGCI01000062">
    <property type="protein sequence ID" value="PLW43974.1"/>
    <property type="molecule type" value="Genomic_DNA"/>
</dbReference>
<protein>
    <submittedName>
        <fullName evidence="2">Uncharacterized protein</fullName>
    </submittedName>
</protein>
<feature type="region of interest" description="Disordered" evidence="1">
    <location>
        <begin position="1"/>
        <end position="35"/>
    </location>
</feature>
<name>A0A2N5V1W5_9BASI</name>
<comment type="caution">
    <text evidence="2">The sequence shown here is derived from an EMBL/GenBank/DDBJ whole genome shotgun (WGS) entry which is preliminary data.</text>
</comment>
<feature type="compositionally biased region" description="Low complexity" evidence="1">
    <location>
        <begin position="1"/>
        <end position="20"/>
    </location>
</feature>
<proteinExistence type="predicted"/>